<dbReference type="InterPro" id="IPR007599">
    <property type="entry name" value="DER1"/>
</dbReference>
<dbReference type="OrthoDB" id="1716531at2759"/>
<dbReference type="PANTHER" id="PTHR11009">
    <property type="entry name" value="DER1-LIKE PROTEIN, DERLIN"/>
    <property type="match status" value="1"/>
</dbReference>
<feature type="transmembrane region" description="Helical" evidence="7">
    <location>
        <begin position="37"/>
        <end position="56"/>
    </location>
</feature>
<evidence type="ECO:0000313" key="8">
    <source>
        <dbReference type="EMBL" id="CCE85514.1"/>
    </source>
</evidence>
<comment type="function">
    <text evidence="7">May be involved in the degradation of misfolded endoplasmic reticulum (ER) luminal proteins.</text>
</comment>
<dbReference type="GO" id="GO:0006950">
    <property type="term" value="P:response to stress"/>
    <property type="evidence" value="ECO:0007669"/>
    <property type="project" value="UniProtKB-ARBA"/>
</dbReference>
<evidence type="ECO:0000256" key="5">
    <source>
        <dbReference type="ARBA" id="ARBA00022989"/>
    </source>
</evidence>
<comment type="subcellular location">
    <subcellularLocation>
        <location evidence="1 7">Endoplasmic reticulum membrane</location>
        <topology evidence="1 7">Multi-pass membrane protein</topology>
    </subcellularLocation>
</comment>
<comment type="similarity">
    <text evidence="2 7">Belongs to the derlin family.</text>
</comment>
<proteinExistence type="inferred from homology"/>
<dbReference type="OMA" id="LPPWYWV"/>
<keyword evidence="3 7" id="KW-0812">Transmembrane</keyword>
<feature type="transmembrane region" description="Helical" evidence="7">
    <location>
        <begin position="143"/>
        <end position="163"/>
    </location>
</feature>
<feature type="transmembrane region" description="Helical" evidence="7">
    <location>
        <begin position="76"/>
        <end position="98"/>
    </location>
</feature>
<protein>
    <recommendedName>
        <fullName evidence="7">Derlin</fullName>
    </recommendedName>
</protein>
<reference evidence="8 9" key="1">
    <citation type="journal article" date="2012" name="G3 (Bethesda)">
        <title>Pichia sorbitophila, an interspecies yeast hybrid reveals early steps of genome resolution following polyploidization.</title>
        <authorList>
            <person name="Leh Louis V."/>
            <person name="Despons L."/>
            <person name="Friedrich A."/>
            <person name="Martin T."/>
            <person name="Durrens P."/>
            <person name="Casaregola S."/>
            <person name="Neuveglise C."/>
            <person name="Fairhead C."/>
            <person name="Marck C."/>
            <person name="Cruz J.A."/>
            <person name="Straub M.L."/>
            <person name="Kugler V."/>
            <person name="Sacerdot C."/>
            <person name="Uzunov Z."/>
            <person name="Thierry A."/>
            <person name="Weiss S."/>
            <person name="Bleykasten C."/>
            <person name="De Montigny J."/>
            <person name="Jacques N."/>
            <person name="Jung P."/>
            <person name="Lemaire M."/>
            <person name="Mallet S."/>
            <person name="Morel G."/>
            <person name="Richard G.F."/>
            <person name="Sarkar A."/>
            <person name="Savel G."/>
            <person name="Schacherer J."/>
            <person name="Seret M.L."/>
            <person name="Talla E."/>
            <person name="Samson G."/>
            <person name="Jubin C."/>
            <person name="Poulain J."/>
            <person name="Vacherie B."/>
            <person name="Barbe V."/>
            <person name="Pelletier E."/>
            <person name="Sherman D.J."/>
            <person name="Westhof E."/>
            <person name="Weissenbach J."/>
            <person name="Baret P.V."/>
            <person name="Wincker P."/>
            <person name="Gaillardin C."/>
            <person name="Dujon B."/>
            <person name="Souciet J.L."/>
        </authorList>
    </citation>
    <scope>NUCLEOTIDE SEQUENCE [LARGE SCALE GENOMIC DNA]</scope>
    <source>
        <strain evidence="9">ATCC MYA-4447 / BCRC 22081 / CBS 7064 / NBRC 10061 / NRRL Y-12695</strain>
    </source>
</reference>
<organism evidence="8 9">
    <name type="scientific">Pichia sorbitophila (strain ATCC MYA-4447 / BCRC 22081 / CBS 7064 / NBRC 10061 / NRRL Y-12695)</name>
    <name type="common">Hybrid yeast</name>
    <dbReference type="NCBI Taxonomy" id="559304"/>
    <lineage>
        <taxon>Eukaryota</taxon>
        <taxon>Fungi</taxon>
        <taxon>Dikarya</taxon>
        <taxon>Ascomycota</taxon>
        <taxon>Saccharomycotina</taxon>
        <taxon>Pichiomycetes</taxon>
        <taxon>Debaryomycetaceae</taxon>
        <taxon>Millerozyma</taxon>
    </lineage>
</organism>
<gene>
    <name evidence="8" type="primary">Piso0_005115</name>
    <name evidence="8" type="ORF">GNLVRS01_PISO0M07976g</name>
</gene>
<keyword evidence="5 7" id="KW-1133">Transmembrane helix</keyword>
<name>G8Y496_PICSO</name>
<evidence type="ECO:0000256" key="3">
    <source>
        <dbReference type="ARBA" id="ARBA00022692"/>
    </source>
</evidence>
<evidence type="ECO:0000256" key="6">
    <source>
        <dbReference type="ARBA" id="ARBA00023136"/>
    </source>
</evidence>
<evidence type="ECO:0000256" key="4">
    <source>
        <dbReference type="ARBA" id="ARBA00022824"/>
    </source>
</evidence>
<keyword evidence="6 7" id="KW-0472">Membrane</keyword>
<dbReference type="HOGENOM" id="CLU_891365_0_0_1"/>
<dbReference type="eggNOG" id="KOG0858">
    <property type="taxonomic scope" value="Eukaryota"/>
</dbReference>
<evidence type="ECO:0000256" key="2">
    <source>
        <dbReference type="ARBA" id="ARBA00008917"/>
    </source>
</evidence>
<dbReference type="GO" id="GO:0005789">
    <property type="term" value="C:endoplasmic reticulum membrane"/>
    <property type="evidence" value="ECO:0007669"/>
    <property type="project" value="UniProtKB-SubCell"/>
</dbReference>
<dbReference type="STRING" id="559304.G8Y496"/>
<sequence length="327" mass="38576">MRSLSLLYKIENVHQNDIKYSAMERVFQWIGNIPPITRYWCISIVGTALCTSIGLVSSRELTFRPDKAFSTQPWRLLTSFCYFGDLSIELVFAVVFLVNLSSFLEENFQSPLSLFPDSITADPHAEHEQVLLSLTEKNKSIDYLYFIFLVCGSIVSVVTYGMYKTSFKHNILGPLLDDVILYIWSQNNPDVEISLLGLITLKARNLPLFHIIRIWVGQESFIPDLSSLMSGNIYFILAIFKQNFMWRVLMFYCLGHFWWFTRYFFLEKLYEDSNQERKNARRRNEERVKQHEKIGFHSQATIHLLRLFLLPPWYHRIVQNMRRSNTH</sequence>
<dbReference type="EMBL" id="FO082047">
    <property type="protein sequence ID" value="CCE85514.1"/>
    <property type="molecule type" value="Genomic_DNA"/>
</dbReference>
<dbReference type="Pfam" id="PF04511">
    <property type="entry name" value="DER1"/>
    <property type="match status" value="1"/>
</dbReference>
<evidence type="ECO:0000256" key="7">
    <source>
        <dbReference type="RuleBase" id="RU363059"/>
    </source>
</evidence>
<evidence type="ECO:0000313" key="9">
    <source>
        <dbReference type="Proteomes" id="UP000005222"/>
    </source>
</evidence>
<dbReference type="AlphaFoldDB" id="G8Y496"/>
<keyword evidence="9" id="KW-1185">Reference proteome</keyword>
<dbReference type="InParanoid" id="G8Y496"/>
<feature type="transmembrane region" description="Helical" evidence="7">
    <location>
        <begin position="246"/>
        <end position="265"/>
    </location>
</feature>
<keyword evidence="4 7" id="KW-0256">Endoplasmic reticulum</keyword>
<accession>G8Y496</accession>
<dbReference type="Proteomes" id="UP000005222">
    <property type="component" value="Chromosome M"/>
</dbReference>
<evidence type="ECO:0000256" key="1">
    <source>
        <dbReference type="ARBA" id="ARBA00004477"/>
    </source>
</evidence>